<dbReference type="FunFam" id="3.40.50.720:FF:000047">
    <property type="entry name" value="NADP-dependent L-serine/L-allo-threonine dehydrogenase"/>
    <property type="match status" value="1"/>
</dbReference>
<dbReference type="RefSeq" id="WP_047791738.1">
    <property type="nucleotide sequence ID" value="NZ_CP011856.1"/>
</dbReference>
<dbReference type="Proteomes" id="UP000035661">
    <property type="component" value="Chromosome"/>
</dbReference>
<keyword evidence="2" id="KW-0560">Oxidoreductase</keyword>
<dbReference type="STRING" id="315358.SERIO_v1c09840"/>
<dbReference type="Pfam" id="PF00106">
    <property type="entry name" value="adh_short"/>
    <property type="match status" value="1"/>
</dbReference>
<dbReference type="PATRIC" id="fig|743698.3.peg.993"/>
<dbReference type="GO" id="GO:0016616">
    <property type="term" value="F:oxidoreductase activity, acting on the CH-OH group of donors, NAD or NADP as acceptor"/>
    <property type="evidence" value="ECO:0007669"/>
    <property type="project" value="UniProtKB-ARBA"/>
</dbReference>
<dbReference type="InterPro" id="IPR020904">
    <property type="entry name" value="Sc_DH/Rdtase_CS"/>
</dbReference>
<dbReference type="InterPro" id="IPR002347">
    <property type="entry name" value="SDR_fam"/>
</dbReference>
<sequence length="242" mass="26673">MSQNKPLIAITGASAGIGKACAQLFNKLGFPLLLMARRVELLEELKLTNTICAKVDVCNYEEIKEAIELAEKKYGPVDLLINNAGIMPLDKLVSLDLLTQHQMVDINLKGVLNVIHAVLKEMLTRKHGTIINVSSVAGRYTSETRSVYNATKFGVHALSESLRKETAGHNVRIIIFAPGIVNTELLKSVKNPSILEEYQKVKDTINQGLTSAETADLIAYAYNLPQHICLKEILVSHTDQKI</sequence>
<dbReference type="PANTHER" id="PTHR43115">
    <property type="entry name" value="DEHYDROGENASE/REDUCTASE SDR FAMILY MEMBER 11"/>
    <property type="match status" value="1"/>
</dbReference>
<dbReference type="KEGG" id="seri:SERIO_v1c09840"/>
<dbReference type="Gene3D" id="3.40.50.720">
    <property type="entry name" value="NAD(P)-binding Rossmann-like Domain"/>
    <property type="match status" value="1"/>
</dbReference>
<protein>
    <submittedName>
        <fullName evidence="4">Oxidoreductase</fullName>
    </submittedName>
</protein>
<dbReference type="PRINTS" id="PR00080">
    <property type="entry name" value="SDRFAMILY"/>
</dbReference>
<evidence type="ECO:0000313" key="5">
    <source>
        <dbReference type="Proteomes" id="UP000035661"/>
    </source>
</evidence>
<evidence type="ECO:0000256" key="2">
    <source>
        <dbReference type="ARBA" id="ARBA00023002"/>
    </source>
</evidence>
<dbReference type="PRINTS" id="PR00081">
    <property type="entry name" value="GDHRDH"/>
</dbReference>
<proteinExistence type="inferred from homology"/>
<reference evidence="4 5" key="1">
    <citation type="journal article" date="2015" name="Genome Biol. Evol.">
        <title>Found and Lost: The Fates of Horizontally Acquired Genes in Arthropod-Symbiotic Spiroplasma.</title>
        <authorList>
            <person name="Lo W.S."/>
            <person name="Gasparich G.E."/>
            <person name="Kuo C.H."/>
        </authorList>
    </citation>
    <scope>NUCLEOTIDE SEQUENCE [LARGE SCALE GENOMIC DNA]</scope>
    <source>
        <strain evidence="5">TDA-040725-5</strain>
    </source>
</reference>
<keyword evidence="5" id="KW-1185">Reference proteome</keyword>
<dbReference type="EMBL" id="CP011856">
    <property type="protein sequence ID" value="AKM54542.1"/>
    <property type="molecule type" value="Genomic_DNA"/>
</dbReference>
<organism evidence="4 5">
    <name type="scientific">Spiroplasma eriocheiris</name>
    <dbReference type="NCBI Taxonomy" id="315358"/>
    <lineage>
        <taxon>Bacteria</taxon>
        <taxon>Bacillati</taxon>
        <taxon>Mycoplasmatota</taxon>
        <taxon>Mollicutes</taxon>
        <taxon>Entomoplasmatales</taxon>
        <taxon>Spiroplasmataceae</taxon>
        <taxon>Spiroplasma</taxon>
    </lineage>
</organism>
<dbReference type="InterPro" id="IPR036291">
    <property type="entry name" value="NAD(P)-bd_dom_sf"/>
</dbReference>
<evidence type="ECO:0000313" key="4">
    <source>
        <dbReference type="EMBL" id="AKM54542.1"/>
    </source>
</evidence>
<dbReference type="SUPFAM" id="SSF51735">
    <property type="entry name" value="NAD(P)-binding Rossmann-fold domains"/>
    <property type="match status" value="1"/>
</dbReference>
<dbReference type="PANTHER" id="PTHR43115:SF4">
    <property type="entry name" value="DEHYDROGENASE_REDUCTASE SDR FAMILY MEMBER 11"/>
    <property type="match status" value="1"/>
</dbReference>
<name>A0A0H3XN26_9MOLU</name>
<comment type="similarity">
    <text evidence="1 3">Belongs to the short-chain dehydrogenases/reductases (SDR) family.</text>
</comment>
<dbReference type="PROSITE" id="PS00061">
    <property type="entry name" value="ADH_SHORT"/>
    <property type="match status" value="1"/>
</dbReference>
<gene>
    <name evidence="4" type="ORF">SERIO_v1c09840</name>
</gene>
<evidence type="ECO:0000256" key="1">
    <source>
        <dbReference type="ARBA" id="ARBA00006484"/>
    </source>
</evidence>
<accession>A0A0H3XN26</accession>
<dbReference type="AlphaFoldDB" id="A0A0H3XN26"/>
<reference evidence="5" key="2">
    <citation type="submission" date="2015-06" db="EMBL/GenBank/DDBJ databases">
        <title>Complete genome sequence of Spiroplasma eriocheiris TDA-040725-5 (DSM 21848).</title>
        <authorList>
            <person name="Lo W.-S."/>
            <person name="Kuo C.-H."/>
        </authorList>
    </citation>
    <scope>NUCLEOTIDE SEQUENCE [LARGE SCALE GENOMIC DNA]</scope>
    <source>
        <strain evidence="5">TDA-040725-5</strain>
    </source>
</reference>
<evidence type="ECO:0000256" key="3">
    <source>
        <dbReference type="RuleBase" id="RU000363"/>
    </source>
</evidence>